<name>A0ABY4HGE3_9BACI</name>
<feature type="domain" description="Helix-turn-helix" evidence="1">
    <location>
        <begin position="2"/>
        <end position="48"/>
    </location>
</feature>
<dbReference type="GO" id="GO:0003677">
    <property type="term" value="F:DNA binding"/>
    <property type="evidence" value="ECO:0007669"/>
    <property type="project" value="UniProtKB-KW"/>
</dbReference>
<proteinExistence type="predicted"/>
<evidence type="ECO:0000313" key="3">
    <source>
        <dbReference type="Proteomes" id="UP000830326"/>
    </source>
</evidence>
<evidence type="ECO:0000259" key="1">
    <source>
        <dbReference type="Pfam" id="PF12728"/>
    </source>
</evidence>
<dbReference type="Pfam" id="PF12728">
    <property type="entry name" value="HTH_17"/>
    <property type="match status" value="1"/>
</dbReference>
<organism evidence="2 3">
    <name type="scientific">Halobacillus amylolyticus</name>
    <dbReference type="NCBI Taxonomy" id="2932259"/>
    <lineage>
        <taxon>Bacteria</taxon>
        <taxon>Bacillati</taxon>
        <taxon>Bacillota</taxon>
        <taxon>Bacilli</taxon>
        <taxon>Bacillales</taxon>
        <taxon>Bacillaceae</taxon>
        <taxon>Halobacillus</taxon>
    </lineage>
</organism>
<dbReference type="InterPro" id="IPR010093">
    <property type="entry name" value="SinI_DNA-bd"/>
</dbReference>
<evidence type="ECO:0000313" key="2">
    <source>
        <dbReference type="EMBL" id="UOR13814.1"/>
    </source>
</evidence>
<sequence length="76" mass="9266">MYLTIEQTANYLDVPQSFIQNLIRDNRIRTIHDGEQYLINKNQFDTHFDQIEKYRVMIQDYFNEPLPEDPDIKDED</sequence>
<protein>
    <submittedName>
        <fullName evidence="2">Excisionase family DNA-binding protein</fullName>
    </submittedName>
</protein>
<dbReference type="NCBIfam" id="TIGR01764">
    <property type="entry name" value="excise"/>
    <property type="match status" value="1"/>
</dbReference>
<keyword evidence="2" id="KW-0238">DNA-binding</keyword>
<dbReference type="InterPro" id="IPR041657">
    <property type="entry name" value="HTH_17"/>
</dbReference>
<dbReference type="EMBL" id="CP095075">
    <property type="protein sequence ID" value="UOR13814.1"/>
    <property type="molecule type" value="Genomic_DNA"/>
</dbReference>
<gene>
    <name evidence="2" type="ORF">MUO15_10415</name>
</gene>
<reference evidence="2" key="1">
    <citation type="submission" date="2022-04" db="EMBL/GenBank/DDBJ databases">
        <title>Halobacillus sp. isolated from saltern.</title>
        <authorList>
            <person name="Won M."/>
            <person name="Lee C.-M."/>
            <person name="Woen H.-Y."/>
            <person name="Kwon S.-W."/>
        </authorList>
    </citation>
    <scope>NUCLEOTIDE SEQUENCE</scope>
    <source>
        <strain evidence="2">SSHM10-5</strain>
    </source>
</reference>
<accession>A0ABY4HGE3</accession>
<dbReference type="Proteomes" id="UP000830326">
    <property type="component" value="Chromosome"/>
</dbReference>
<dbReference type="RefSeq" id="WP_245035681.1">
    <property type="nucleotide sequence ID" value="NZ_CP095075.1"/>
</dbReference>
<keyword evidence="3" id="KW-1185">Reference proteome</keyword>